<accession>C3JAJ6</accession>
<evidence type="ECO:0000313" key="2">
    <source>
        <dbReference type="Proteomes" id="UP000004295"/>
    </source>
</evidence>
<organism evidence="1 2">
    <name type="scientific">Porphyromonas endodontalis (strain ATCC 35406 / DSM 24491 / JCM 8526 / CCUG 16442 / BCRC 14492 / NCTC 13058 / HG 370)</name>
    <name type="common">Bacteroides endodontalis</name>
    <dbReference type="NCBI Taxonomy" id="553175"/>
    <lineage>
        <taxon>Bacteria</taxon>
        <taxon>Pseudomonadati</taxon>
        <taxon>Bacteroidota</taxon>
        <taxon>Bacteroidia</taxon>
        <taxon>Bacteroidales</taxon>
        <taxon>Porphyromonadaceae</taxon>
        <taxon>Porphyromonas</taxon>
    </lineage>
</organism>
<proteinExistence type="predicted"/>
<dbReference type="Proteomes" id="UP000004295">
    <property type="component" value="Unassembled WGS sequence"/>
</dbReference>
<name>C3JAJ6_POREA</name>
<sequence>MWWLLKGAFLLLLGVKALPLMGQYDAIFSQYDRAATFYNPAAAGGQEELDITAIYHQQWVGISGAPANISLLANTQVDFLERKHGVGIAFLTQKKGLFVNTDLAGQYTFFLPLFKGQLGIGLQAGLFNSAFDGTKLFLPDGEGITPNDPALPLTRVSGKSFDSAVGLSWHNKRMYIGVASHHLLAPRVRLSNNYSIELKRNYTFHTSYKFSSETSLLTWKPSLLVLTDLKAWRIDANLQLEYAERFRAGVMFRPMNAAGFSLGMKFGSVAVGYAFEMPINQMAKGNWGSHELAVSYLLPLKKNKNKEVRYKSVRLL</sequence>
<dbReference type="AlphaFoldDB" id="C3JAJ6"/>
<keyword evidence="2" id="KW-1185">Reference proteome</keyword>
<dbReference type="NCBIfam" id="TIGR03519">
    <property type="entry name" value="T9SS_PorP_fam"/>
    <property type="match status" value="1"/>
</dbReference>
<evidence type="ECO:0000313" key="1">
    <source>
        <dbReference type="EMBL" id="EEN82776.1"/>
    </source>
</evidence>
<dbReference type="Pfam" id="PF11751">
    <property type="entry name" value="PorP_SprF"/>
    <property type="match status" value="1"/>
</dbReference>
<dbReference type="InterPro" id="IPR019861">
    <property type="entry name" value="PorP/SprF_Bacteroidetes"/>
</dbReference>
<protein>
    <submittedName>
        <fullName evidence="1">Bacteroidetes-specific putative membrane protein</fullName>
    </submittedName>
</protein>
<reference evidence="1 2" key="1">
    <citation type="submission" date="2009-04" db="EMBL/GenBank/DDBJ databases">
        <authorList>
            <person name="Sebastian Y."/>
            <person name="Madupu R."/>
            <person name="Durkin A.S."/>
            <person name="Torralba M."/>
            <person name="Methe B."/>
            <person name="Sutton G.G."/>
            <person name="Strausberg R.L."/>
            <person name="Nelson K.E."/>
        </authorList>
    </citation>
    <scope>NUCLEOTIDE SEQUENCE [LARGE SCALE GENOMIC DNA]</scope>
    <source>
        <strain evidence="2">ATCC 35406 / BCRC 14492 / JCM 8526 / NCTC 13058 / HG 370</strain>
    </source>
</reference>
<dbReference type="EMBL" id="ACNN01000020">
    <property type="protein sequence ID" value="EEN82776.1"/>
    <property type="molecule type" value="Genomic_DNA"/>
</dbReference>
<dbReference type="STRING" id="553175.POREN0001_0233"/>
<gene>
    <name evidence="1" type="ORF">POREN0001_0233</name>
</gene>
<dbReference type="eggNOG" id="COG3064">
    <property type="taxonomic scope" value="Bacteria"/>
</dbReference>
<comment type="caution">
    <text evidence="1">The sequence shown here is derived from an EMBL/GenBank/DDBJ whole genome shotgun (WGS) entry which is preliminary data.</text>
</comment>